<proteinExistence type="predicted"/>
<feature type="domain" description="HTH tetR-type" evidence="5">
    <location>
        <begin position="13"/>
        <end position="73"/>
    </location>
</feature>
<evidence type="ECO:0000256" key="2">
    <source>
        <dbReference type="ARBA" id="ARBA00023125"/>
    </source>
</evidence>
<dbReference type="Gene3D" id="1.10.357.10">
    <property type="entry name" value="Tetracycline Repressor, domain 2"/>
    <property type="match status" value="1"/>
</dbReference>
<dbReference type="PRINTS" id="PR00455">
    <property type="entry name" value="HTHTETR"/>
</dbReference>
<evidence type="ECO:0000256" key="4">
    <source>
        <dbReference type="PROSITE-ProRule" id="PRU00335"/>
    </source>
</evidence>
<sequence>MTEVTTRRARLRAQTAAEIKEVALRALTEHGAAGISLRAIARDMGMTAGAIYSYFDTRDALITALVADIHNSLADAELAAYTAARAGDPAAQLRAVATAYREWAVANVAEFQLIYGDPIPGYQMPADGPAREAAHRACVLLTGIVALGWKPGARADALTWADLDPVLVTEVRAAYPSLPPAGLALSIRLWARIHGLVTLEIYGHLTNLTPRPDVVFAADLDALLEDLGW</sequence>
<dbReference type="PANTHER" id="PTHR30055">
    <property type="entry name" value="HTH-TYPE TRANSCRIPTIONAL REGULATOR RUTR"/>
    <property type="match status" value="1"/>
</dbReference>
<dbReference type="SUPFAM" id="SSF46689">
    <property type="entry name" value="Homeodomain-like"/>
    <property type="match status" value="1"/>
</dbReference>
<keyword evidence="7" id="KW-1185">Reference proteome</keyword>
<evidence type="ECO:0000259" key="5">
    <source>
        <dbReference type="PROSITE" id="PS50977"/>
    </source>
</evidence>
<dbReference type="SUPFAM" id="SSF48498">
    <property type="entry name" value="Tetracyclin repressor-like, C-terminal domain"/>
    <property type="match status" value="1"/>
</dbReference>
<feature type="DNA-binding region" description="H-T-H motif" evidence="4">
    <location>
        <begin position="36"/>
        <end position="55"/>
    </location>
</feature>
<dbReference type="InterPro" id="IPR025996">
    <property type="entry name" value="MT1864/Rv1816-like_C"/>
</dbReference>
<dbReference type="InterPro" id="IPR001647">
    <property type="entry name" value="HTH_TetR"/>
</dbReference>
<comment type="caution">
    <text evidence="6">The sequence shown here is derived from an EMBL/GenBank/DDBJ whole genome shotgun (WGS) entry which is preliminary data.</text>
</comment>
<keyword evidence="2 4" id="KW-0238">DNA-binding</keyword>
<dbReference type="InterPro" id="IPR036271">
    <property type="entry name" value="Tet_transcr_reg_TetR-rel_C_sf"/>
</dbReference>
<protein>
    <submittedName>
        <fullName evidence="6">TetR/AcrR family transcriptional regulator</fullName>
    </submittedName>
</protein>
<dbReference type="Pfam" id="PF00440">
    <property type="entry name" value="TetR_N"/>
    <property type="match status" value="1"/>
</dbReference>
<evidence type="ECO:0000256" key="3">
    <source>
        <dbReference type="ARBA" id="ARBA00023163"/>
    </source>
</evidence>
<dbReference type="PROSITE" id="PS50977">
    <property type="entry name" value="HTH_TETR_2"/>
    <property type="match status" value="1"/>
</dbReference>
<keyword evidence="1" id="KW-0805">Transcription regulation</keyword>
<dbReference type="Proteomes" id="UP001501705">
    <property type="component" value="Unassembled WGS sequence"/>
</dbReference>
<dbReference type="InterPro" id="IPR050109">
    <property type="entry name" value="HTH-type_TetR-like_transc_reg"/>
</dbReference>
<gene>
    <name evidence="6" type="ORF">GCM10009804_46490</name>
</gene>
<dbReference type="InterPro" id="IPR009057">
    <property type="entry name" value="Homeodomain-like_sf"/>
</dbReference>
<dbReference type="Pfam" id="PF13305">
    <property type="entry name" value="TetR_C_33"/>
    <property type="match status" value="1"/>
</dbReference>
<organism evidence="6 7">
    <name type="scientific">Kribbella hippodromi</name>
    <dbReference type="NCBI Taxonomy" id="434347"/>
    <lineage>
        <taxon>Bacteria</taxon>
        <taxon>Bacillati</taxon>
        <taxon>Actinomycetota</taxon>
        <taxon>Actinomycetes</taxon>
        <taxon>Propionibacteriales</taxon>
        <taxon>Kribbellaceae</taxon>
        <taxon>Kribbella</taxon>
    </lineage>
</organism>
<evidence type="ECO:0000256" key="1">
    <source>
        <dbReference type="ARBA" id="ARBA00023015"/>
    </source>
</evidence>
<dbReference type="EMBL" id="BAAAPH010000015">
    <property type="protein sequence ID" value="GAA1584913.1"/>
    <property type="molecule type" value="Genomic_DNA"/>
</dbReference>
<accession>A0ABP4PM73</accession>
<name>A0ABP4PM73_9ACTN</name>
<dbReference type="RefSeq" id="WP_344236194.1">
    <property type="nucleotide sequence ID" value="NZ_BAAAPH010000015.1"/>
</dbReference>
<evidence type="ECO:0000313" key="7">
    <source>
        <dbReference type="Proteomes" id="UP001501705"/>
    </source>
</evidence>
<keyword evidence="3" id="KW-0804">Transcription</keyword>
<reference evidence="7" key="1">
    <citation type="journal article" date="2019" name="Int. J. Syst. Evol. Microbiol.">
        <title>The Global Catalogue of Microorganisms (GCM) 10K type strain sequencing project: providing services to taxonomists for standard genome sequencing and annotation.</title>
        <authorList>
            <consortium name="The Broad Institute Genomics Platform"/>
            <consortium name="The Broad Institute Genome Sequencing Center for Infectious Disease"/>
            <person name="Wu L."/>
            <person name="Ma J."/>
        </authorList>
    </citation>
    <scope>NUCLEOTIDE SEQUENCE [LARGE SCALE GENOMIC DNA]</scope>
    <source>
        <strain evidence="7">JCM 15572</strain>
    </source>
</reference>
<dbReference type="PANTHER" id="PTHR30055:SF243">
    <property type="entry name" value="HTH-TYPE TRANSCRIPTIONAL REGULATOR RV1816"/>
    <property type="match status" value="1"/>
</dbReference>
<evidence type="ECO:0000313" key="6">
    <source>
        <dbReference type="EMBL" id="GAA1584913.1"/>
    </source>
</evidence>